<dbReference type="EMBL" id="JANIEX010000911">
    <property type="protein sequence ID" value="KAJ3562109.1"/>
    <property type="molecule type" value="Genomic_DNA"/>
</dbReference>
<dbReference type="Pfam" id="PF02816">
    <property type="entry name" value="Alpha_kinase"/>
    <property type="match status" value="1"/>
</dbReference>
<keyword evidence="3" id="KW-0547">Nucleotide-binding</keyword>
<keyword evidence="4" id="KW-0418">Kinase</keyword>
<protein>
    <recommendedName>
        <fullName evidence="7">Alpha-type protein kinase domain-containing protein</fullName>
    </recommendedName>
</protein>
<comment type="caution">
    <text evidence="8">The sequence shown here is derived from an EMBL/GenBank/DDBJ whole genome shotgun (WGS) entry which is preliminary data.</text>
</comment>
<organism evidence="8 9">
    <name type="scientific">Leucocoprinus birnbaumii</name>
    <dbReference type="NCBI Taxonomy" id="56174"/>
    <lineage>
        <taxon>Eukaryota</taxon>
        <taxon>Fungi</taxon>
        <taxon>Dikarya</taxon>
        <taxon>Basidiomycota</taxon>
        <taxon>Agaricomycotina</taxon>
        <taxon>Agaricomycetes</taxon>
        <taxon>Agaricomycetidae</taxon>
        <taxon>Agaricales</taxon>
        <taxon>Agaricineae</taxon>
        <taxon>Agaricaceae</taxon>
        <taxon>Leucocoprinus</taxon>
    </lineage>
</organism>
<feature type="region of interest" description="Disordered" evidence="6">
    <location>
        <begin position="257"/>
        <end position="300"/>
    </location>
</feature>
<proteinExistence type="predicted"/>
<accession>A0AAD5VK11</accession>
<feature type="domain" description="Alpha-type protein kinase" evidence="7">
    <location>
        <begin position="331"/>
        <end position="607"/>
    </location>
</feature>
<evidence type="ECO:0000256" key="6">
    <source>
        <dbReference type="SAM" id="MobiDB-lite"/>
    </source>
</evidence>
<evidence type="ECO:0000256" key="2">
    <source>
        <dbReference type="ARBA" id="ARBA00022679"/>
    </source>
</evidence>
<dbReference type="SMART" id="SM00811">
    <property type="entry name" value="Alpha_kinase"/>
    <property type="match status" value="1"/>
</dbReference>
<keyword evidence="1" id="KW-0723">Serine/threonine-protein kinase</keyword>
<dbReference type="CDD" id="cd04515">
    <property type="entry name" value="Alpha_kinase"/>
    <property type="match status" value="1"/>
</dbReference>
<dbReference type="InterPro" id="IPR004166">
    <property type="entry name" value="a-kinase_dom"/>
</dbReference>
<feature type="region of interest" description="Disordered" evidence="6">
    <location>
        <begin position="583"/>
        <end position="607"/>
    </location>
</feature>
<evidence type="ECO:0000313" key="9">
    <source>
        <dbReference type="Proteomes" id="UP001213000"/>
    </source>
</evidence>
<keyword evidence="2" id="KW-0808">Transferase</keyword>
<dbReference type="GO" id="GO:0005524">
    <property type="term" value="F:ATP binding"/>
    <property type="evidence" value="ECO:0007669"/>
    <property type="project" value="UniProtKB-KW"/>
</dbReference>
<dbReference type="Proteomes" id="UP001213000">
    <property type="component" value="Unassembled WGS sequence"/>
</dbReference>
<evidence type="ECO:0000256" key="4">
    <source>
        <dbReference type="ARBA" id="ARBA00022777"/>
    </source>
</evidence>
<dbReference type="AlphaFoldDB" id="A0AAD5VK11"/>
<reference evidence="8" key="1">
    <citation type="submission" date="2022-07" db="EMBL/GenBank/DDBJ databases">
        <title>Genome Sequence of Leucocoprinus birnbaumii.</title>
        <authorList>
            <person name="Buettner E."/>
        </authorList>
    </citation>
    <scope>NUCLEOTIDE SEQUENCE</scope>
    <source>
        <strain evidence="8">VT141</strain>
    </source>
</reference>
<evidence type="ECO:0000259" key="7">
    <source>
        <dbReference type="PROSITE" id="PS51158"/>
    </source>
</evidence>
<evidence type="ECO:0000256" key="3">
    <source>
        <dbReference type="ARBA" id="ARBA00022741"/>
    </source>
</evidence>
<dbReference type="PANTHER" id="PTHR45992">
    <property type="entry name" value="EUKARYOTIC ELONGATION FACTOR 2 KINASE-RELATED"/>
    <property type="match status" value="1"/>
</dbReference>
<dbReference type="GO" id="GO:1903013">
    <property type="term" value="P:response to differentiation-inducing factor 1"/>
    <property type="evidence" value="ECO:0007669"/>
    <property type="project" value="TreeGrafter"/>
</dbReference>
<feature type="compositionally biased region" description="Basic and acidic residues" evidence="6">
    <location>
        <begin position="271"/>
        <end position="283"/>
    </location>
</feature>
<feature type="compositionally biased region" description="Polar residues" evidence="6">
    <location>
        <begin position="26"/>
        <end position="42"/>
    </location>
</feature>
<dbReference type="PANTHER" id="PTHR45992:SF2">
    <property type="entry name" value="EUKARYOTIC ELONGATION FACTOR 2 KINASE"/>
    <property type="match status" value="1"/>
</dbReference>
<feature type="region of interest" description="Disordered" evidence="6">
    <location>
        <begin position="23"/>
        <end position="90"/>
    </location>
</feature>
<dbReference type="InterPro" id="IPR051852">
    <property type="entry name" value="Alpha-type_PK"/>
</dbReference>
<evidence type="ECO:0000256" key="5">
    <source>
        <dbReference type="ARBA" id="ARBA00022840"/>
    </source>
</evidence>
<evidence type="ECO:0000313" key="8">
    <source>
        <dbReference type="EMBL" id="KAJ3562109.1"/>
    </source>
</evidence>
<gene>
    <name evidence="8" type="ORF">NP233_g9780</name>
</gene>
<evidence type="ECO:0000256" key="1">
    <source>
        <dbReference type="ARBA" id="ARBA00022527"/>
    </source>
</evidence>
<dbReference type="GO" id="GO:0031037">
    <property type="term" value="P:myosin II filament disassembly"/>
    <property type="evidence" value="ECO:0007669"/>
    <property type="project" value="TreeGrafter"/>
</dbReference>
<name>A0AAD5VK11_9AGAR</name>
<dbReference type="GO" id="GO:0004674">
    <property type="term" value="F:protein serine/threonine kinase activity"/>
    <property type="evidence" value="ECO:0007669"/>
    <property type="project" value="UniProtKB-KW"/>
</dbReference>
<dbReference type="InterPro" id="IPR011009">
    <property type="entry name" value="Kinase-like_dom_sf"/>
</dbReference>
<dbReference type="PROSITE" id="PS51158">
    <property type="entry name" value="ALPHA_KINASE"/>
    <property type="match status" value="1"/>
</dbReference>
<sequence length="607" mass="66418">MDKVLSGIQLCESSACTDACTLDRSGPSSQHPAMGGTQTTHHSPPITYPPLSTPQDVGETQAQRTARLQERFRSRSSHGSSSGPSSGTTTISTAELHQHEQALAPTSEPHAHVCWMYRRSDRPKTTDAALGSSHKRYPQSTYLPDIKSEILQMLNIEWVKDTSIPLQNSEVSIRLHPNGLLHDGTSSGTLANLVRQLYGTGCPPQVLPSQFKHLTKQRSAPVICLELFIKYKKRCETENSSHGDSDDTEFNDVALFTTSTLPRTSGRRRPRSESLADSQEHIAKQQQMSKGSNSGSNRRQISSMFRPLPVDHLSKPVHKSSKIDFEKIICTIDNTTGQTSFTTLPDSFTGYIQENPFSKGSMKNAYQLILSGANSDVEYVAKRFFRLSDDTVNALSDEMAFGGSDVISQHNAQIKAECSRLRQAKWFLEAFYSHCSTADITVDTRIAIADAFLLQEKTSGGPSVASGISSYSLGDEGIMWLVEMRRSKEVNHYSGTLAHSSTGADLRRGTIYAFTHFAYGHSNESLVFADVQGSPAVINGCDGVVLFDLMTHTSTGNSGVGDFGIRGIKSFIRDHIEVWLYSGDDNDNEKDQADGGKDSGNGSGLED</sequence>
<feature type="compositionally biased region" description="Gly residues" evidence="6">
    <location>
        <begin position="598"/>
        <end position="607"/>
    </location>
</feature>
<keyword evidence="9" id="KW-1185">Reference proteome</keyword>
<feature type="compositionally biased region" description="Polar residues" evidence="6">
    <location>
        <begin position="53"/>
        <end position="66"/>
    </location>
</feature>
<dbReference type="SUPFAM" id="SSF56112">
    <property type="entry name" value="Protein kinase-like (PK-like)"/>
    <property type="match status" value="1"/>
</dbReference>
<dbReference type="Gene3D" id="3.20.200.10">
    <property type="entry name" value="MHCK/EF2 kinase"/>
    <property type="match status" value="1"/>
</dbReference>
<keyword evidence="5" id="KW-0067">ATP-binding</keyword>
<feature type="compositionally biased region" description="Low complexity" evidence="6">
    <location>
        <begin position="77"/>
        <end position="90"/>
    </location>
</feature>
<feature type="compositionally biased region" description="Polar residues" evidence="6">
    <location>
        <begin position="284"/>
        <end position="300"/>
    </location>
</feature>